<evidence type="ECO:0000313" key="2">
    <source>
        <dbReference type="Proteomes" id="UP000008068"/>
    </source>
</evidence>
<dbReference type="InParanoid" id="G0P1V0"/>
<accession>G0P1V0</accession>
<dbReference type="AlphaFoldDB" id="G0P1V0"/>
<gene>
    <name evidence="1" type="ORF">CAEBREN_18280</name>
</gene>
<name>G0P1V0_CAEBE</name>
<sequence length="42" mass="4990">MLGATLFITFPNFFSLRRHQYIFARLSNFPPKFPPNSLLIEF</sequence>
<keyword evidence="2" id="KW-1185">Reference proteome</keyword>
<protein>
    <submittedName>
        <fullName evidence="1">Uncharacterized protein</fullName>
    </submittedName>
</protein>
<dbReference type="HOGENOM" id="CLU_3260995_0_0_1"/>
<dbReference type="EMBL" id="GL380018">
    <property type="protein sequence ID" value="EGT42821.1"/>
    <property type="molecule type" value="Genomic_DNA"/>
</dbReference>
<evidence type="ECO:0000313" key="1">
    <source>
        <dbReference type="EMBL" id="EGT42821.1"/>
    </source>
</evidence>
<proteinExistence type="predicted"/>
<organism evidence="2">
    <name type="scientific">Caenorhabditis brenneri</name>
    <name type="common">Nematode worm</name>
    <dbReference type="NCBI Taxonomy" id="135651"/>
    <lineage>
        <taxon>Eukaryota</taxon>
        <taxon>Metazoa</taxon>
        <taxon>Ecdysozoa</taxon>
        <taxon>Nematoda</taxon>
        <taxon>Chromadorea</taxon>
        <taxon>Rhabditida</taxon>
        <taxon>Rhabditina</taxon>
        <taxon>Rhabditomorpha</taxon>
        <taxon>Rhabditoidea</taxon>
        <taxon>Rhabditidae</taxon>
        <taxon>Peloderinae</taxon>
        <taxon>Caenorhabditis</taxon>
    </lineage>
</organism>
<dbReference type="Proteomes" id="UP000008068">
    <property type="component" value="Unassembled WGS sequence"/>
</dbReference>
<reference evidence="2" key="1">
    <citation type="submission" date="2011-07" db="EMBL/GenBank/DDBJ databases">
        <authorList>
            <consortium name="Caenorhabditis brenneri Sequencing and Analysis Consortium"/>
            <person name="Wilson R.K."/>
        </authorList>
    </citation>
    <scope>NUCLEOTIDE SEQUENCE [LARGE SCALE GENOMIC DNA]</scope>
    <source>
        <strain evidence="2">PB2801</strain>
    </source>
</reference>